<feature type="transmembrane region" description="Helical" evidence="5">
    <location>
        <begin position="77"/>
        <end position="99"/>
    </location>
</feature>
<dbReference type="GO" id="GO:0006535">
    <property type="term" value="P:cysteine biosynthetic process from serine"/>
    <property type="evidence" value="ECO:0007669"/>
    <property type="project" value="InterPro"/>
</dbReference>
<keyword evidence="5" id="KW-0472">Membrane</keyword>
<dbReference type="HOGENOM" id="CLU_051638_10_2_4"/>
<dbReference type="eggNOG" id="COG1045">
    <property type="taxonomic scope" value="Bacteria"/>
</dbReference>
<organism evidence="6 7">
    <name type="scientific">Paraburkholderia phymatum (strain DSM 17167 / CIP 108236 / LMG 21445 / STM815)</name>
    <name type="common">Burkholderia phymatum</name>
    <dbReference type="NCBI Taxonomy" id="391038"/>
    <lineage>
        <taxon>Bacteria</taxon>
        <taxon>Pseudomonadati</taxon>
        <taxon>Pseudomonadota</taxon>
        <taxon>Betaproteobacteria</taxon>
        <taxon>Burkholderiales</taxon>
        <taxon>Burkholderiaceae</taxon>
        <taxon>Paraburkholderia</taxon>
    </lineage>
</organism>
<dbReference type="EMBL" id="CP001044">
    <property type="protein sequence ID" value="ACC72427.1"/>
    <property type="molecule type" value="Genomic_DNA"/>
</dbReference>
<dbReference type="OrthoDB" id="8612290at2"/>
<keyword evidence="7" id="KW-1185">Reference proteome</keyword>
<evidence type="ECO:0000313" key="7">
    <source>
        <dbReference type="Proteomes" id="UP000001192"/>
    </source>
</evidence>
<dbReference type="RefSeq" id="WP_012402600.1">
    <property type="nucleotide sequence ID" value="NC_010623.1"/>
</dbReference>
<dbReference type="CDD" id="cd03354">
    <property type="entry name" value="LbH_SAT"/>
    <property type="match status" value="1"/>
</dbReference>
<dbReference type="InterPro" id="IPR001451">
    <property type="entry name" value="Hexapep"/>
</dbReference>
<sequence>MSVTIKSTSRAIVEDFRCNAFFKAKFVILLFRIANYLARRSNVTLILGLPFIAFYILISDWVMGIEIPVKTNIGKGLTIYHGFGLVINGFSVIGDYCVLRHGVTIGNITRADGTLTGAPIVGNRVEFGANSIALGEIRIGDGARIGAGAVLLSSLAPHAVAVGVPARALEKDKT</sequence>
<keyword evidence="3 4" id="KW-0012">Acyltransferase</keyword>
<dbReference type="InterPro" id="IPR011004">
    <property type="entry name" value="Trimer_LpxA-like_sf"/>
</dbReference>
<dbReference type="GO" id="GO:0005737">
    <property type="term" value="C:cytoplasm"/>
    <property type="evidence" value="ECO:0007669"/>
    <property type="project" value="InterPro"/>
</dbReference>
<dbReference type="EC" id="2.3.1.30" evidence="4"/>
<keyword evidence="2 4" id="KW-0808">Transferase</keyword>
<dbReference type="STRING" id="391038.Bphy_3271"/>
<feature type="transmembrane region" description="Helical" evidence="5">
    <location>
        <begin position="45"/>
        <end position="65"/>
    </location>
</feature>
<dbReference type="PANTHER" id="PTHR42811">
    <property type="entry name" value="SERINE ACETYLTRANSFERASE"/>
    <property type="match status" value="1"/>
</dbReference>
<dbReference type="GO" id="GO:0009001">
    <property type="term" value="F:serine O-acetyltransferase activity"/>
    <property type="evidence" value="ECO:0007669"/>
    <property type="project" value="UniProtKB-EC"/>
</dbReference>
<comment type="similarity">
    <text evidence="1 4">Belongs to the transferase hexapeptide repeat family.</text>
</comment>
<keyword evidence="5" id="KW-0812">Transmembrane</keyword>
<dbReference type="PIRSF" id="PIRSF000441">
    <property type="entry name" value="CysE"/>
    <property type="match status" value="1"/>
</dbReference>
<dbReference type="Gene3D" id="2.160.10.10">
    <property type="entry name" value="Hexapeptide repeat proteins"/>
    <property type="match status" value="1"/>
</dbReference>
<accession>B2JS50</accession>
<protein>
    <recommendedName>
        <fullName evidence="4">Serine acetyltransferase</fullName>
        <ecNumber evidence="4">2.3.1.30</ecNumber>
    </recommendedName>
</protein>
<dbReference type="InterPro" id="IPR005881">
    <property type="entry name" value="Ser_O-AcTrfase"/>
</dbReference>
<evidence type="ECO:0000256" key="2">
    <source>
        <dbReference type="ARBA" id="ARBA00022679"/>
    </source>
</evidence>
<dbReference type="Pfam" id="PF00132">
    <property type="entry name" value="Hexapep"/>
    <property type="match status" value="1"/>
</dbReference>
<reference evidence="7" key="1">
    <citation type="journal article" date="2014" name="Stand. Genomic Sci.">
        <title>Complete genome sequence of Burkholderia phymatum STM815(T), a broad host range and efficient nitrogen-fixing symbiont of Mimosa species.</title>
        <authorList>
            <person name="Moulin L."/>
            <person name="Klonowska A."/>
            <person name="Caroline B."/>
            <person name="Booth K."/>
            <person name="Vriezen J.A."/>
            <person name="Melkonian R."/>
            <person name="James E.K."/>
            <person name="Young J.P."/>
            <person name="Bena G."/>
            <person name="Hauser L."/>
            <person name="Land M."/>
            <person name="Kyrpides N."/>
            <person name="Bruce D."/>
            <person name="Chain P."/>
            <person name="Copeland A."/>
            <person name="Pitluck S."/>
            <person name="Woyke T."/>
            <person name="Lizotte-Waniewski M."/>
            <person name="Bristow J."/>
            <person name="Riley M."/>
        </authorList>
    </citation>
    <scope>NUCLEOTIDE SEQUENCE [LARGE SCALE GENOMIC DNA]</scope>
    <source>
        <strain evidence="7">DSM 17167 / CIP 108236 / LMG 21445 / STM815</strain>
    </source>
</reference>
<dbReference type="KEGG" id="bph:Bphy_3271"/>
<keyword evidence="5" id="KW-1133">Transmembrane helix</keyword>
<dbReference type="Proteomes" id="UP000001192">
    <property type="component" value="Chromosome 2"/>
</dbReference>
<evidence type="ECO:0000256" key="4">
    <source>
        <dbReference type="PIRNR" id="PIRNR000441"/>
    </source>
</evidence>
<evidence type="ECO:0000256" key="5">
    <source>
        <dbReference type="SAM" id="Phobius"/>
    </source>
</evidence>
<dbReference type="SUPFAM" id="SSF51161">
    <property type="entry name" value="Trimeric LpxA-like enzymes"/>
    <property type="match status" value="1"/>
</dbReference>
<gene>
    <name evidence="6" type="ordered locus">Bphy_3271</name>
</gene>
<comment type="catalytic activity">
    <reaction evidence="4">
        <text>L-serine + acetyl-CoA = O-acetyl-L-serine + CoA</text>
        <dbReference type="Rhea" id="RHEA:24560"/>
        <dbReference type="ChEBI" id="CHEBI:33384"/>
        <dbReference type="ChEBI" id="CHEBI:57287"/>
        <dbReference type="ChEBI" id="CHEBI:57288"/>
        <dbReference type="ChEBI" id="CHEBI:58340"/>
        <dbReference type="EC" id="2.3.1.30"/>
    </reaction>
</comment>
<evidence type="ECO:0000313" key="6">
    <source>
        <dbReference type="EMBL" id="ACC72427.1"/>
    </source>
</evidence>
<proteinExistence type="inferred from homology"/>
<evidence type="ECO:0000256" key="1">
    <source>
        <dbReference type="ARBA" id="ARBA00007274"/>
    </source>
</evidence>
<name>B2JS50_PARP8</name>
<dbReference type="AlphaFoldDB" id="B2JS50"/>
<evidence type="ECO:0000256" key="3">
    <source>
        <dbReference type="ARBA" id="ARBA00023315"/>
    </source>
</evidence>
<dbReference type="InterPro" id="IPR045304">
    <property type="entry name" value="LbH_SAT"/>
</dbReference>